<feature type="non-terminal residue" evidence="6">
    <location>
        <position position="235"/>
    </location>
</feature>
<gene>
    <name evidence="6" type="ORF">RIMI_LOCUS8066353</name>
</gene>
<protein>
    <recommendedName>
        <fullName evidence="8">Adenylate kinase</fullName>
    </recommendedName>
</protein>
<sequence length="235" mass="27402">MDAAFKLQAPPLRILLIGTSGSGKTVNSRWLADKLGMFHIQFKERLQEIMLSKLEKKIGPQFEEEEDEDEGNSEEEAMLLGLENRDTDENRKEKSIEPKEEVVLSVEEEAVKSYLADNEPLPTEVLDQHVLEWWTKEPFHSAGFVLDGFPSTVEEVQYMGDRGLFPDIAVFLEADESDICDRLLPSRLAKWQERRRKKEERKQRLRDIKMKMRDEQIAKRRAELLAEQKINEEKT</sequence>
<dbReference type="InterPro" id="IPR027417">
    <property type="entry name" value="P-loop_NTPase"/>
</dbReference>
<evidence type="ECO:0000256" key="3">
    <source>
        <dbReference type="ARBA" id="ARBA00022777"/>
    </source>
</evidence>
<dbReference type="PANTHER" id="PTHR23359">
    <property type="entry name" value="NUCLEOTIDE KINASE"/>
    <property type="match status" value="1"/>
</dbReference>
<keyword evidence="2" id="KW-0547">Nucleotide-binding</keyword>
<dbReference type="SUPFAM" id="SSF52540">
    <property type="entry name" value="P-loop containing nucleoside triphosphate hydrolases"/>
    <property type="match status" value="1"/>
</dbReference>
<keyword evidence="1" id="KW-0808">Transferase</keyword>
<dbReference type="EMBL" id="CAUEEQ010015717">
    <property type="protein sequence ID" value="CAJ0939553.1"/>
    <property type="molecule type" value="Genomic_DNA"/>
</dbReference>
<name>A0ABN9LJH9_9NEOB</name>
<dbReference type="Gene3D" id="3.40.50.300">
    <property type="entry name" value="P-loop containing nucleotide triphosphate hydrolases"/>
    <property type="match status" value="1"/>
</dbReference>
<evidence type="ECO:0000313" key="6">
    <source>
        <dbReference type="EMBL" id="CAJ0939553.1"/>
    </source>
</evidence>
<keyword evidence="3" id="KW-0418">Kinase</keyword>
<keyword evidence="7" id="KW-1185">Reference proteome</keyword>
<proteinExistence type="predicted"/>
<accession>A0ABN9LJH9</accession>
<evidence type="ECO:0000256" key="4">
    <source>
        <dbReference type="SAM" id="Coils"/>
    </source>
</evidence>
<organism evidence="6 7">
    <name type="scientific">Ranitomeya imitator</name>
    <name type="common">mimic poison frog</name>
    <dbReference type="NCBI Taxonomy" id="111125"/>
    <lineage>
        <taxon>Eukaryota</taxon>
        <taxon>Metazoa</taxon>
        <taxon>Chordata</taxon>
        <taxon>Craniata</taxon>
        <taxon>Vertebrata</taxon>
        <taxon>Euteleostomi</taxon>
        <taxon>Amphibia</taxon>
        <taxon>Batrachia</taxon>
        <taxon>Anura</taxon>
        <taxon>Neobatrachia</taxon>
        <taxon>Hyloidea</taxon>
        <taxon>Dendrobatidae</taxon>
        <taxon>Dendrobatinae</taxon>
        <taxon>Ranitomeya</taxon>
    </lineage>
</organism>
<evidence type="ECO:0000256" key="1">
    <source>
        <dbReference type="ARBA" id="ARBA00022679"/>
    </source>
</evidence>
<feature type="compositionally biased region" description="Basic and acidic residues" evidence="5">
    <location>
        <begin position="83"/>
        <end position="97"/>
    </location>
</feature>
<evidence type="ECO:0008006" key="8">
    <source>
        <dbReference type="Google" id="ProtNLM"/>
    </source>
</evidence>
<evidence type="ECO:0000256" key="2">
    <source>
        <dbReference type="ARBA" id="ARBA00022741"/>
    </source>
</evidence>
<feature type="region of interest" description="Disordered" evidence="5">
    <location>
        <begin position="59"/>
        <end position="97"/>
    </location>
</feature>
<dbReference type="Proteomes" id="UP001176940">
    <property type="component" value="Unassembled WGS sequence"/>
</dbReference>
<dbReference type="InterPro" id="IPR000850">
    <property type="entry name" value="Adenylat/UMP-CMP_kin"/>
</dbReference>
<keyword evidence="4" id="KW-0175">Coiled coil</keyword>
<feature type="compositionally biased region" description="Acidic residues" evidence="5">
    <location>
        <begin position="62"/>
        <end position="77"/>
    </location>
</feature>
<evidence type="ECO:0000313" key="7">
    <source>
        <dbReference type="Proteomes" id="UP001176940"/>
    </source>
</evidence>
<comment type="caution">
    <text evidence="6">The sequence shown here is derived from an EMBL/GenBank/DDBJ whole genome shotgun (WGS) entry which is preliminary data.</text>
</comment>
<feature type="coiled-coil region" evidence="4">
    <location>
        <begin position="188"/>
        <end position="215"/>
    </location>
</feature>
<reference evidence="6" key="1">
    <citation type="submission" date="2023-07" db="EMBL/GenBank/DDBJ databases">
        <authorList>
            <person name="Stuckert A."/>
        </authorList>
    </citation>
    <scope>NUCLEOTIDE SEQUENCE</scope>
</reference>
<evidence type="ECO:0000256" key="5">
    <source>
        <dbReference type="SAM" id="MobiDB-lite"/>
    </source>
</evidence>